<evidence type="ECO:0000313" key="2">
    <source>
        <dbReference type="EMBL" id="KIM24713.1"/>
    </source>
</evidence>
<keyword evidence="3" id="KW-1185">Reference proteome</keyword>
<dbReference type="Proteomes" id="UP000054097">
    <property type="component" value="Unassembled WGS sequence"/>
</dbReference>
<sequence length="120" mass="14537">MEDLEFEREPRRYPLLRDVERDDRDMEREDAERALRLDAFDLERERDDTERDLSLESLDRERDEDSSLFFTVSRSFPFRVLDRDRDSELSLDESESESESEEELEELTCKRVRTAKKVIP</sequence>
<feature type="region of interest" description="Disordered" evidence="1">
    <location>
        <begin position="85"/>
        <end position="107"/>
    </location>
</feature>
<dbReference type="EMBL" id="KN824321">
    <property type="protein sequence ID" value="KIM24713.1"/>
    <property type="molecule type" value="Genomic_DNA"/>
</dbReference>
<accession>A0A0C2WE44</accession>
<dbReference type="AlphaFoldDB" id="A0A0C2WE44"/>
<proteinExistence type="predicted"/>
<dbReference type="HOGENOM" id="CLU_2051087_0_0_1"/>
<organism evidence="2 3">
    <name type="scientific">Serendipita vermifera MAFF 305830</name>
    <dbReference type="NCBI Taxonomy" id="933852"/>
    <lineage>
        <taxon>Eukaryota</taxon>
        <taxon>Fungi</taxon>
        <taxon>Dikarya</taxon>
        <taxon>Basidiomycota</taxon>
        <taxon>Agaricomycotina</taxon>
        <taxon>Agaricomycetes</taxon>
        <taxon>Sebacinales</taxon>
        <taxon>Serendipitaceae</taxon>
        <taxon>Serendipita</taxon>
    </lineage>
</organism>
<evidence type="ECO:0000256" key="1">
    <source>
        <dbReference type="SAM" id="MobiDB-lite"/>
    </source>
</evidence>
<gene>
    <name evidence="2" type="ORF">M408DRAFT_26826</name>
</gene>
<feature type="region of interest" description="Disordered" evidence="1">
    <location>
        <begin position="46"/>
        <end position="65"/>
    </location>
</feature>
<reference evidence="2 3" key="1">
    <citation type="submission" date="2014-04" db="EMBL/GenBank/DDBJ databases">
        <authorList>
            <consortium name="DOE Joint Genome Institute"/>
            <person name="Kuo A."/>
            <person name="Zuccaro A."/>
            <person name="Kohler A."/>
            <person name="Nagy L.G."/>
            <person name="Floudas D."/>
            <person name="Copeland A."/>
            <person name="Barry K.W."/>
            <person name="Cichocki N."/>
            <person name="Veneault-Fourrey C."/>
            <person name="LaButti K."/>
            <person name="Lindquist E.A."/>
            <person name="Lipzen A."/>
            <person name="Lundell T."/>
            <person name="Morin E."/>
            <person name="Murat C."/>
            <person name="Sun H."/>
            <person name="Tunlid A."/>
            <person name="Henrissat B."/>
            <person name="Grigoriev I.V."/>
            <person name="Hibbett D.S."/>
            <person name="Martin F."/>
            <person name="Nordberg H.P."/>
            <person name="Cantor M.N."/>
            <person name="Hua S.X."/>
        </authorList>
    </citation>
    <scope>NUCLEOTIDE SEQUENCE [LARGE SCALE GENOMIC DNA]</scope>
    <source>
        <strain evidence="2 3">MAFF 305830</strain>
    </source>
</reference>
<reference evidence="3" key="2">
    <citation type="submission" date="2015-01" db="EMBL/GenBank/DDBJ databases">
        <title>Evolutionary Origins and Diversification of the Mycorrhizal Mutualists.</title>
        <authorList>
            <consortium name="DOE Joint Genome Institute"/>
            <consortium name="Mycorrhizal Genomics Consortium"/>
            <person name="Kohler A."/>
            <person name="Kuo A."/>
            <person name="Nagy L.G."/>
            <person name="Floudas D."/>
            <person name="Copeland A."/>
            <person name="Barry K.W."/>
            <person name="Cichocki N."/>
            <person name="Veneault-Fourrey C."/>
            <person name="LaButti K."/>
            <person name="Lindquist E.A."/>
            <person name="Lipzen A."/>
            <person name="Lundell T."/>
            <person name="Morin E."/>
            <person name="Murat C."/>
            <person name="Riley R."/>
            <person name="Ohm R."/>
            <person name="Sun H."/>
            <person name="Tunlid A."/>
            <person name="Henrissat B."/>
            <person name="Grigoriev I.V."/>
            <person name="Hibbett D.S."/>
            <person name="Martin F."/>
        </authorList>
    </citation>
    <scope>NUCLEOTIDE SEQUENCE [LARGE SCALE GENOMIC DNA]</scope>
    <source>
        <strain evidence="3">MAFF 305830</strain>
    </source>
</reference>
<feature type="compositionally biased region" description="Acidic residues" evidence="1">
    <location>
        <begin position="89"/>
        <end position="106"/>
    </location>
</feature>
<name>A0A0C2WE44_SERVB</name>
<evidence type="ECO:0000313" key="3">
    <source>
        <dbReference type="Proteomes" id="UP000054097"/>
    </source>
</evidence>
<protein>
    <submittedName>
        <fullName evidence="2">Uncharacterized protein</fullName>
    </submittedName>
</protein>